<gene>
    <name evidence="1" type="ORF">GCM10023338_19270</name>
</gene>
<reference evidence="2" key="1">
    <citation type="journal article" date="2019" name="Int. J. Syst. Evol. Microbiol.">
        <title>The Global Catalogue of Microorganisms (GCM) 10K type strain sequencing project: providing services to taxonomists for standard genome sequencing and annotation.</title>
        <authorList>
            <consortium name="The Broad Institute Genomics Platform"/>
            <consortium name="The Broad Institute Genome Sequencing Center for Infectious Disease"/>
            <person name="Wu L."/>
            <person name="Ma J."/>
        </authorList>
    </citation>
    <scope>NUCLEOTIDE SEQUENCE [LARGE SCALE GENOMIC DNA]</scope>
    <source>
        <strain evidence="2">JCM 18424</strain>
    </source>
</reference>
<organism evidence="1 2">
    <name type="scientific">Wohlfahrtiimonas larvae</name>
    <dbReference type="NCBI Taxonomy" id="1157986"/>
    <lineage>
        <taxon>Bacteria</taxon>
        <taxon>Pseudomonadati</taxon>
        <taxon>Pseudomonadota</taxon>
        <taxon>Gammaproteobacteria</taxon>
        <taxon>Cardiobacteriales</taxon>
        <taxon>Ignatzschineriaceae</taxon>
        <taxon>Wohlfahrtiimonas</taxon>
    </lineage>
</organism>
<evidence type="ECO:0000313" key="2">
    <source>
        <dbReference type="Proteomes" id="UP001500631"/>
    </source>
</evidence>
<dbReference type="EMBL" id="BAABKE010000006">
    <property type="protein sequence ID" value="GAA5102253.1"/>
    <property type="molecule type" value="Genomic_DNA"/>
</dbReference>
<keyword evidence="2" id="KW-1185">Reference proteome</keyword>
<sequence length="126" mass="15021">MKIDSRNFPIVHLNYATSNRKNYNQILLHLKQLLDRKEPFVIIGKGVHDSDEERVDDRRKISFWAQANKKEVQKYIKVHLYIVQNEEDRKSMEEFSETFEEFWGYPLVAVNSEEEALSKAYLLLES</sequence>
<accession>A0ABP9MUP0</accession>
<dbReference type="Proteomes" id="UP001500631">
    <property type="component" value="Unassembled WGS sequence"/>
</dbReference>
<proteinExistence type="predicted"/>
<dbReference type="RefSeq" id="WP_077926377.1">
    <property type="nucleotide sequence ID" value="NZ_BAABKE010000006.1"/>
</dbReference>
<name>A0ABP9MUP0_9GAMM</name>
<evidence type="ECO:0000313" key="1">
    <source>
        <dbReference type="EMBL" id="GAA5102253.1"/>
    </source>
</evidence>
<comment type="caution">
    <text evidence="1">The sequence shown here is derived from an EMBL/GenBank/DDBJ whole genome shotgun (WGS) entry which is preliminary data.</text>
</comment>
<protein>
    <submittedName>
        <fullName evidence="1">Uncharacterized protein</fullName>
    </submittedName>
</protein>